<reference evidence="2" key="1">
    <citation type="journal article" date="2021" name="Proc. Natl. Acad. Sci. U.S.A.">
        <title>Three genomes in the algal genus Volvox reveal the fate of a haploid sex-determining region after a transition to homothallism.</title>
        <authorList>
            <person name="Yamamoto K."/>
            <person name="Hamaji T."/>
            <person name="Kawai-Toyooka H."/>
            <person name="Matsuzaki R."/>
            <person name="Takahashi F."/>
            <person name="Nishimura Y."/>
            <person name="Kawachi M."/>
            <person name="Noguchi H."/>
            <person name="Minakuchi Y."/>
            <person name="Umen J.G."/>
            <person name="Toyoda A."/>
            <person name="Nozaki H."/>
        </authorList>
    </citation>
    <scope>NUCLEOTIDE SEQUENCE</scope>
    <source>
        <strain evidence="2">NIES-3780</strain>
    </source>
</reference>
<accession>A0A8J4AZX7</accession>
<dbReference type="Proteomes" id="UP000747399">
    <property type="component" value="Unassembled WGS sequence"/>
</dbReference>
<feature type="transmembrane region" description="Helical" evidence="1">
    <location>
        <begin position="12"/>
        <end position="35"/>
    </location>
</feature>
<feature type="transmembrane region" description="Helical" evidence="1">
    <location>
        <begin position="89"/>
        <end position="111"/>
    </location>
</feature>
<keyword evidence="3" id="KW-1185">Reference proteome</keyword>
<proteinExistence type="predicted"/>
<protein>
    <submittedName>
        <fullName evidence="2">Uncharacterized protein</fullName>
    </submittedName>
</protein>
<organism evidence="2 3">
    <name type="scientific">Volvox africanus</name>
    <dbReference type="NCBI Taxonomy" id="51714"/>
    <lineage>
        <taxon>Eukaryota</taxon>
        <taxon>Viridiplantae</taxon>
        <taxon>Chlorophyta</taxon>
        <taxon>core chlorophytes</taxon>
        <taxon>Chlorophyceae</taxon>
        <taxon>CS clade</taxon>
        <taxon>Chlamydomonadales</taxon>
        <taxon>Volvocaceae</taxon>
        <taxon>Volvox</taxon>
    </lineage>
</organism>
<sequence length="213" mass="23447">MGCFGPRSIVWTLWGINLLLSIVYLAISLVTFHNIQWGMKFLSDFPNRAAFKHSLLASCILGFLIVLFWIIFSFFVLVGRFFASLPLSYGVMLGTCCHTGFFSLLAGLVLQTHDELGAQFRKLGHWSAADYQTYIATYVFNYILCGSYLLLTLLLAFTSGSLTKKEERSSSYVAKTPSTPEAPPSAASGTVANIENSHGFGANWPNAYRGGNV</sequence>
<gene>
    <name evidence="2" type="ORF">Vafri_7138</name>
</gene>
<dbReference type="EMBL" id="BNCO01000010">
    <property type="protein sequence ID" value="GIL51266.1"/>
    <property type="molecule type" value="Genomic_DNA"/>
</dbReference>
<dbReference type="AlphaFoldDB" id="A0A8J4AZX7"/>
<feature type="transmembrane region" description="Helical" evidence="1">
    <location>
        <begin position="55"/>
        <end position="77"/>
    </location>
</feature>
<keyword evidence="1" id="KW-0472">Membrane</keyword>
<keyword evidence="1" id="KW-0812">Transmembrane</keyword>
<evidence type="ECO:0000313" key="3">
    <source>
        <dbReference type="Proteomes" id="UP000747399"/>
    </source>
</evidence>
<keyword evidence="1" id="KW-1133">Transmembrane helix</keyword>
<name>A0A8J4AZX7_9CHLO</name>
<evidence type="ECO:0000313" key="2">
    <source>
        <dbReference type="EMBL" id="GIL51266.1"/>
    </source>
</evidence>
<evidence type="ECO:0000256" key="1">
    <source>
        <dbReference type="SAM" id="Phobius"/>
    </source>
</evidence>
<comment type="caution">
    <text evidence="2">The sequence shown here is derived from an EMBL/GenBank/DDBJ whole genome shotgun (WGS) entry which is preliminary data.</text>
</comment>
<feature type="transmembrane region" description="Helical" evidence="1">
    <location>
        <begin position="131"/>
        <end position="158"/>
    </location>
</feature>